<dbReference type="EMBL" id="CM023472">
    <property type="protein sequence ID" value="KAH7958685.1"/>
    <property type="molecule type" value="Genomic_DNA"/>
</dbReference>
<accession>A0ACB8D2T3</accession>
<protein>
    <submittedName>
        <fullName evidence="1">Uncharacterized protein</fullName>
    </submittedName>
</protein>
<keyword evidence="2" id="KW-1185">Reference proteome</keyword>
<evidence type="ECO:0000313" key="1">
    <source>
        <dbReference type="EMBL" id="KAH7958685.1"/>
    </source>
</evidence>
<reference evidence="1" key="1">
    <citation type="submission" date="2020-05" db="EMBL/GenBank/DDBJ databases">
        <title>Large-scale comparative analyses of tick genomes elucidate their genetic diversity and vector capacities.</title>
        <authorList>
            <person name="Jia N."/>
            <person name="Wang J."/>
            <person name="Shi W."/>
            <person name="Du L."/>
            <person name="Sun Y."/>
            <person name="Zhan W."/>
            <person name="Jiang J."/>
            <person name="Wang Q."/>
            <person name="Zhang B."/>
            <person name="Ji P."/>
            <person name="Sakyi L.B."/>
            <person name="Cui X."/>
            <person name="Yuan T."/>
            <person name="Jiang B."/>
            <person name="Yang W."/>
            <person name="Lam T.T.-Y."/>
            <person name="Chang Q."/>
            <person name="Ding S."/>
            <person name="Wang X."/>
            <person name="Zhu J."/>
            <person name="Ruan X."/>
            <person name="Zhao L."/>
            <person name="Wei J."/>
            <person name="Que T."/>
            <person name="Du C."/>
            <person name="Cheng J."/>
            <person name="Dai P."/>
            <person name="Han X."/>
            <person name="Huang E."/>
            <person name="Gao Y."/>
            <person name="Liu J."/>
            <person name="Shao H."/>
            <person name="Ye R."/>
            <person name="Li L."/>
            <person name="Wei W."/>
            <person name="Wang X."/>
            <person name="Wang C."/>
            <person name="Yang T."/>
            <person name="Huo Q."/>
            <person name="Li W."/>
            <person name="Guo W."/>
            <person name="Chen H."/>
            <person name="Zhou L."/>
            <person name="Ni X."/>
            <person name="Tian J."/>
            <person name="Zhou Y."/>
            <person name="Sheng Y."/>
            <person name="Liu T."/>
            <person name="Pan Y."/>
            <person name="Xia L."/>
            <person name="Li J."/>
            <person name="Zhao F."/>
            <person name="Cao W."/>
        </authorList>
    </citation>
    <scope>NUCLEOTIDE SEQUENCE</scope>
    <source>
        <strain evidence="1">Dsil-2018</strain>
    </source>
</reference>
<sequence length="156" mass="17062">MLFVRKGAPYRGQTVPRVVQNTVPTEKKVLGAGSVCSTNNKGPSNRGTTPHAPNRTTKGTAQAMKPSVQDKTTRRRREKLEGEAVPAPSQDFPIRRGTQRTSPVTVSIKNPVPVPIEDEETGVTTKGDQQHQRNASRRRCKGELGRHGLLCSEAQE</sequence>
<evidence type="ECO:0000313" key="2">
    <source>
        <dbReference type="Proteomes" id="UP000821865"/>
    </source>
</evidence>
<organism evidence="1 2">
    <name type="scientific">Dermacentor silvarum</name>
    <name type="common">Tick</name>
    <dbReference type="NCBI Taxonomy" id="543639"/>
    <lineage>
        <taxon>Eukaryota</taxon>
        <taxon>Metazoa</taxon>
        <taxon>Ecdysozoa</taxon>
        <taxon>Arthropoda</taxon>
        <taxon>Chelicerata</taxon>
        <taxon>Arachnida</taxon>
        <taxon>Acari</taxon>
        <taxon>Parasitiformes</taxon>
        <taxon>Ixodida</taxon>
        <taxon>Ixodoidea</taxon>
        <taxon>Ixodidae</taxon>
        <taxon>Rhipicephalinae</taxon>
        <taxon>Dermacentor</taxon>
    </lineage>
</organism>
<name>A0ACB8D2T3_DERSI</name>
<proteinExistence type="predicted"/>
<comment type="caution">
    <text evidence="1">The sequence shown here is derived from an EMBL/GenBank/DDBJ whole genome shotgun (WGS) entry which is preliminary data.</text>
</comment>
<gene>
    <name evidence="1" type="ORF">HPB49_004294</name>
</gene>
<dbReference type="Proteomes" id="UP000821865">
    <property type="component" value="Chromosome 3"/>
</dbReference>